<sequence>MAELGIRTGDKVLLVWAQPSAPAALKQYAEELGAIVGAGCHVSVENMERLLLSSHSASTFDWVLSCLLADSSSIHSSETLAEMARVLKPGGKLVLDEAVTGAEAQSVKTAEKLLSALKLSGFMSVTEVSKAELSPEALSSLRTATGYQGNTLSRVRISASKPTFEVGSSSQIKLSFGKKPAEKPALDPNAVKMWTLSANDMDDDDVDLVDSDALLDEDDLKKPDPASLKAPTCGEGATKKKACKNCTCGLAEELEESKGNQKTNLPKSACGSCYLGDAFRCASCPYMGMPAFKPGEKIVLDKKTLTDA</sequence>
<evidence type="ECO:0000256" key="3">
    <source>
        <dbReference type="ARBA" id="ARBA00022485"/>
    </source>
</evidence>
<comment type="caution">
    <text evidence="11">Lacks conserved residue(s) required for the propagation of feature annotation.</text>
</comment>
<feature type="short sequence motif" description="Cx2C motif 2" evidence="11">
    <location>
        <begin position="281"/>
        <end position="284"/>
    </location>
</feature>
<comment type="domain">
    <text evidence="11">The C-terminal domain binds 2 Fe-S clusters but is otherwise mostly in an intrinsically disordered conformation.</text>
</comment>
<keyword evidence="8 11" id="KW-0408">Iron</keyword>
<evidence type="ECO:0000259" key="12">
    <source>
        <dbReference type="Pfam" id="PF05093"/>
    </source>
</evidence>
<comment type="similarity">
    <text evidence="2 11">Belongs to the anamorsin family.</text>
</comment>
<dbReference type="HAMAP" id="MF_03115">
    <property type="entry name" value="Anamorsin"/>
    <property type="match status" value="1"/>
</dbReference>
<dbReference type="InterPro" id="IPR046408">
    <property type="entry name" value="CIAPIN1"/>
</dbReference>
<feature type="binding site" evidence="11">
    <location>
        <position position="233"/>
    </location>
    <ligand>
        <name>[2Fe-2S] cluster</name>
        <dbReference type="ChEBI" id="CHEBI:190135"/>
    </ligand>
</feature>
<dbReference type="CDD" id="cd02440">
    <property type="entry name" value="AdoMet_MTases"/>
    <property type="match status" value="1"/>
</dbReference>
<keyword evidence="7 11" id="KW-0479">Metal-binding</keyword>
<name>A0AAW1E600_ZOAVI</name>
<dbReference type="GO" id="GO:0009055">
    <property type="term" value="F:electron transfer activity"/>
    <property type="evidence" value="ECO:0007669"/>
    <property type="project" value="UniProtKB-UniRule"/>
</dbReference>
<dbReference type="AlphaFoldDB" id="A0AAW1E600"/>
<feature type="binding site" evidence="11">
    <location>
        <position position="246"/>
    </location>
    <ligand>
        <name>[2Fe-2S] cluster</name>
        <dbReference type="ChEBI" id="CHEBI:190135"/>
    </ligand>
</feature>
<dbReference type="GO" id="GO:0030097">
    <property type="term" value="P:hemopoiesis"/>
    <property type="evidence" value="ECO:0007669"/>
    <property type="project" value="UniProtKB-UniRule"/>
</dbReference>
<feature type="binding site" evidence="11">
    <location>
        <position position="270"/>
    </location>
    <ligand>
        <name>[4Fe-4S] cluster</name>
        <dbReference type="ChEBI" id="CHEBI:49883"/>
    </ligand>
</feature>
<keyword evidence="3 11" id="KW-0004">4Fe-4S</keyword>
<accession>A0AAW1E600</accession>
<keyword evidence="10 11" id="KW-0496">Mitochondrion</keyword>
<dbReference type="GO" id="GO:0051537">
    <property type="term" value="F:2 iron, 2 sulfur cluster binding"/>
    <property type="evidence" value="ECO:0007669"/>
    <property type="project" value="UniProtKB-UniRule"/>
</dbReference>
<evidence type="ECO:0000256" key="8">
    <source>
        <dbReference type="ARBA" id="ARBA00023004"/>
    </source>
</evidence>
<evidence type="ECO:0000259" key="13">
    <source>
        <dbReference type="Pfam" id="PF20922"/>
    </source>
</evidence>
<evidence type="ECO:0000313" key="15">
    <source>
        <dbReference type="Proteomes" id="UP001488805"/>
    </source>
</evidence>
<dbReference type="InterPro" id="IPR049011">
    <property type="entry name" value="Anamorsin_N_metazoan"/>
</dbReference>
<dbReference type="Gene3D" id="3.40.50.150">
    <property type="entry name" value="Vaccinia Virus protein VP39"/>
    <property type="match status" value="1"/>
</dbReference>
<proteinExistence type="inferred from homology"/>
<evidence type="ECO:0000256" key="2">
    <source>
        <dbReference type="ARBA" id="ARBA00008169"/>
    </source>
</evidence>
<evidence type="ECO:0000256" key="10">
    <source>
        <dbReference type="ARBA" id="ARBA00023128"/>
    </source>
</evidence>
<dbReference type="GO" id="GO:0051539">
    <property type="term" value="F:4 iron, 4 sulfur cluster binding"/>
    <property type="evidence" value="ECO:0007669"/>
    <property type="project" value="UniProtKB-KW"/>
</dbReference>
<evidence type="ECO:0000256" key="4">
    <source>
        <dbReference type="ARBA" id="ARBA00022490"/>
    </source>
</evidence>
<dbReference type="GO" id="GO:0005758">
    <property type="term" value="C:mitochondrial intermembrane space"/>
    <property type="evidence" value="ECO:0007669"/>
    <property type="project" value="UniProtKB-SubCell"/>
</dbReference>
<dbReference type="GO" id="GO:0016226">
    <property type="term" value="P:iron-sulfur cluster assembly"/>
    <property type="evidence" value="ECO:0007669"/>
    <property type="project" value="UniProtKB-UniRule"/>
</dbReference>
<feature type="short sequence motif" description="Cx2C motif 1" evidence="11">
    <location>
        <begin position="270"/>
        <end position="273"/>
    </location>
</feature>
<dbReference type="Pfam" id="PF05093">
    <property type="entry name" value="CIAPIN1"/>
    <property type="match status" value="2"/>
</dbReference>
<feature type="binding site" evidence="11">
    <location>
        <position position="248"/>
    </location>
    <ligand>
        <name>[2Fe-2S] cluster</name>
        <dbReference type="ChEBI" id="CHEBI:190135"/>
    </ligand>
</feature>
<keyword evidence="4 11" id="KW-0963">Cytoplasm</keyword>
<evidence type="ECO:0000256" key="1">
    <source>
        <dbReference type="ARBA" id="ARBA00001966"/>
    </source>
</evidence>
<keyword evidence="5 11" id="KW-0053">Apoptosis</keyword>
<comment type="subunit">
    <text evidence="11">Monomer. Interacts with NDOR1. Interacts with CHCHD4.</text>
</comment>
<evidence type="ECO:0000256" key="7">
    <source>
        <dbReference type="ARBA" id="ARBA00022723"/>
    </source>
</evidence>
<reference evidence="14 15" key="1">
    <citation type="journal article" date="2024" name="Genome Biol. Evol.">
        <title>Chromosome-level genome assembly of the viviparous eelpout Zoarces viviparus.</title>
        <authorList>
            <person name="Fuhrmann N."/>
            <person name="Brasseur M.V."/>
            <person name="Bakowski C.E."/>
            <person name="Podsiadlowski L."/>
            <person name="Prost S."/>
            <person name="Krehenwinkel H."/>
            <person name="Mayer C."/>
        </authorList>
    </citation>
    <scope>NUCLEOTIDE SEQUENCE [LARGE SCALE GENOMIC DNA]</scope>
    <source>
        <strain evidence="14">NO-MEL_2022_Ind0_liver</strain>
    </source>
</reference>
<protein>
    <recommendedName>
        <fullName evidence="11">Anamorsin</fullName>
    </recommendedName>
    <alternativeName>
        <fullName evidence="11">Cytokine-induced apoptosis inhibitor 1</fullName>
    </alternativeName>
    <alternativeName>
        <fullName evidence="11">Fe-S cluster assembly protein DRE2 homolog</fullName>
    </alternativeName>
</protein>
<evidence type="ECO:0000256" key="11">
    <source>
        <dbReference type="HAMAP-Rule" id="MF_03115"/>
    </source>
</evidence>
<comment type="cofactor">
    <cofactor evidence="11">
        <name>[2Fe-2S] cluster</name>
        <dbReference type="ChEBI" id="CHEBI:190135"/>
    </cofactor>
</comment>
<comment type="domain">
    <text evidence="11">The twin Cx2C motifs are involved in the recognition by the mitochondrial CHCHD4/MIA40-GFER/ERV1 disulfide relay system. The formation of 2 disulfide bonds in the Cx2C motifs through dithiol/disulfide exchange reactions effectively traps the protein in the mitochondrial intermembrane space.</text>
</comment>
<dbReference type="GO" id="GO:0005634">
    <property type="term" value="C:nucleus"/>
    <property type="evidence" value="ECO:0007669"/>
    <property type="project" value="UniProtKB-SubCell"/>
</dbReference>
<comment type="caution">
    <text evidence="14">The sequence shown here is derived from an EMBL/GenBank/DDBJ whole genome shotgun (WGS) entry which is preliminary data.</text>
</comment>
<feature type="region of interest" description="Fe-S binding site B" evidence="11">
    <location>
        <begin position="270"/>
        <end position="284"/>
    </location>
</feature>
<dbReference type="FunFam" id="3.40.50.150:FF:000085">
    <property type="entry name" value="Anamorsin homolog"/>
    <property type="match status" value="1"/>
</dbReference>
<dbReference type="GO" id="GO:0046872">
    <property type="term" value="F:metal ion binding"/>
    <property type="evidence" value="ECO:0007669"/>
    <property type="project" value="UniProtKB-KW"/>
</dbReference>
<dbReference type="GO" id="GO:0043066">
    <property type="term" value="P:negative regulation of apoptotic process"/>
    <property type="evidence" value="ECO:0007669"/>
    <property type="project" value="UniProtKB-UniRule"/>
</dbReference>
<keyword evidence="9 11" id="KW-0411">Iron-sulfur</keyword>
<dbReference type="PANTHER" id="PTHR13273:SF14">
    <property type="entry name" value="ANAMORSIN"/>
    <property type="match status" value="1"/>
</dbReference>
<dbReference type="InterPro" id="IPR029063">
    <property type="entry name" value="SAM-dependent_MTases_sf"/>
</dbReference>
<comment type="cofactor">
    <cofactor evidence="1 11">
        <name>[4Fe-4S] cluster</name>
        <dbReference type="ChEBI" id="CHEBI:49883"/>
    </cofactor>
</comment>
<feature type="domain" description="Anamorsin C-terminal" evidence="12">
    <location>
        <begin position="267"/>
        <end position="299"/>
    </location>
</feature>
<feature type="domain" description="Anamorsin C-terminal" evidence="12">
    <location>
        <begin position="229"/>
        <end position="264"/>
    </location>
</feature>
<feature type="binding site" evidence="11">
    <location>
        <position position="273"/>
    </location>
    <ligand>
        <name>[4Fe-4S] cluster</name>
        <dbReference type="ChEBI" id="CHEBI:49883"/>
    </ligand>
</feature>
<feature type="domain" description="Anamorsin N-terminal" evidence="13">
    <location>
        <begin position="9"/>
        <end position="169"/>
    </location>
</feature>
<dbReference type="PANTHER" id="PTHR13273">
    <property type="entry name" value="ANAMORSIN"/>
    <property type="match status" value="1"/>
</dbReference>
<dbReference type="Pfam" id="PF20922">
    <property type="entry name" value="Anamorsin_N"/>
    <property type="match status" value="1"/>
</dbReference>
<keyword evidence="15" id="KW-1185">Reference proteome</keyword>
<feature type="binding site" evidence="11">
    <location>
        <position position="281"/>
    </location>
    <ligand>
        <name>[4Fe-4S] cluster</name>
        <dbReference type="ChEBI" id="CHEBI:49883"/>
    </ligand>
</feature>
<evidence type="ECO:0000256" key="6">
    <source>
        <dbReference type="ARBA" id="ARBA00022714"/>
    </source>
</evidence>
<feature type="binding site" evidence="11">
    <location>
        <position position="284"/>
    </location>
    <ligand>
        <name>[4Fe-4S] cluster</name>
        <dbReference type="ChEBI" id="CHEBI:49883"/>
    </ligand>
</feature>
<evidence type="ECO:0000256" key="9">
    <source>
        <dbReference type="ARBA" id="ARBA00023014"/>
    </source>
</evidence>
<evidence type="ECO:0000256" key="5">
    <source>
        <dbReference type="ARBA" id="ARBA00022703"/>
    </source>
</evidence>
<dbReference type="InterPro" id="IPR007785">
    <property type="entry name" value="Anamorsin"/>
</dbReference>
<evidence type="ECO:0000313" key="14">
    <source>
        <dbReference type="EMBL" id="KAK9517215.1"/>
    </source>
</evidence>
<keyword evidence="6 11" id="KW-0001">2Fe-2S</keyword>
<comment type="subcellular location">
    <subcellularLocation>
        <location evidence="11">Cytoplasm</location>
    </subcellularLocation>
    <subcellularLocation>
        <location evidence="11">Nucleus</location>
    </subcellularLocation>
    <subcellularLocation>
        <location evidence="11">Mitochondrion intermembrane space</location>
    </subcellularLocation>
</comment>
<feature type="binding site" evidence="11">
    <location>
        <position position="243"/>
    </location>
    <ligand>
        <name>[2Fe-2S] cluster</name>
        <dbReference type="ChEBI" id="CHEBI:190135"/>
    </ligand>
</feature>
<organism evidence="14 15">
    <name type="scientific">Zoarces viviparus</name>
    <name type="common">Viviparous eelpout</name>
    <name type="synonym">Blennius viviparus</name>
    <dbReference type="NCBI Taxonomy" id="48416"/>
    <lineage>
        <taxon>Eukaryota</taxon>
        <taxon>Metazoa</taxon>
        <taxon>Chordata</taxon>
        <taxon>Craniata</taxon>
        <taxon>Vertebrata</taxon>
        <taxon>Euteleostomi</taxon>
        <taxon>Actinopterygii</taxon>
        <taxon>Neopterygii</taxon>
        <taxon>Teleostei</taxon>
        <taxon>Neoteleostei</taxon>
        <taxon>Acanthomorphata</taxon>
        <taxon>Eupercaria</taxon>
        <taxon>Perciformes</taxon>
        <taxon>Cottioidei</taxon>
        <taxon>Zoarcales</taxon>
        <taxon>Zoarcidae</taxon>
        <taxon>Zoarcinae</taxon>
        <taxon>Zoarces</taxon>
    </lineage>
</organism>
<gene>
    <name evidence="11" type="primary">CIAPIN1</name>
    <name evidence="14" type="ORF">VZT92_025101</name>
</gene>
<comment type="function">
    <text evidence="11">Component of the cytosolic iron-sulfur (Fe-S) protein assembly (CIA) machinery required for the maturation of extramitochondrial Fe-S proteins. Part of an electron transfer chain functioning in an early step of cytosolic Fe-S biogenesis, facilitating the de novo assembly of a [4Fe-4S] cluster on the scaffold complex NUBP1-NUBP2. Electrons are transferred to CIAPIN1 from NADPH via the FAD- and FMN-containing protein NDOR1. NDOR1-CIAPIN1 are also required for the assembly of the diferric tyrosyl radical cofactor of ribonucleotide reductase (RNR), probably by providing electrons for reduction during radical cofactor maturation in the catalytic small subunit. Has anti-apoptotic effects in the cell. Involved in negative control of cell death upon cytokine withdrawal. Promotes development of hematopoietic cells.</text>
</comment>
<dbReference type="Proteomes" id="UP001488805">
    <property type="component" value="Unassembled WGS sequence"/>
</dbReference>
<dbReference type="SUPFAM" id="SSF53335">
    <property type="entry name" value="S-adenosyl-L-methionine-dependent methyltransferases"/>
    <property type="match status" value="1"/>
</dbReference>
<dbReference type="GO" id="GO:0006915">
    <property type="term" value="P:apoptotic process"/>
    <property type="evidence" value="ECO:0007669"/>
    <property type="project" value="UniProtKB-KW"/>
</dbReference>
<dbReference type="EMBL" id="JBCEZU010000575">
    <property type="protein sequence ID" value="KAK9517215.1"/>
    <property type="molecule type" value="Genomic_DNA"/>
</dbReference>
<keyword evidence="11" id="KW-0539">Nucleus</keyword>
<comment type="domain">
    <text evidence="11">The N-terminal domain has structural similarity with S-adenosyl-L-methionine-dependent methyltransferases, but does not bind S-adenosyl-L-methionine. It is required for correct assembly of the 2 Fe-S clusters.</text>
</comment>